<feature type="region of interest" description="Disordered" evidence="1">
    <location>
        <begin position="22"/>
        <end position="102"/>
    </location>
</feature>
<dbReference type="Proteomes" id="UP000821853">
    <property type="component" value="Chromosome 9"/>
</dbReference>
<feature type="compositionally biased region" description="Basic residues" evidence="1">
    <location>
        <begin position="48"/>
        <end position="57"/>
    </location>
</feature>
<protein>
    <submittedName>
        <fullName evidence="2">Uncharacterized protein</fullName>
    </submittedName>
</protein>
<evidence type="ECO:0000256" key="1">
    <source>
        <dbReference type="SAM" id="MobiDB-lite"/>
    </source>
</evidence>
<dbReference type="EMBL" id="JABSTR010000011">
    <property type="protein sequence ID" value="KAH9382429.1"/>
    <property type="molecule type" value="Genomic_DNA"/>
</dbReference>
<proteinExistence type="predicted"/>
<evidence type="ECO:0000313" key="2">
    <source>
        <dbReference type="EMBL" id="KAH9382429.1"/>
    </source>
</evidence>
<comment type="caution">
    <text evidence="2">The sequence shown here is derived from an EMBL/GenBank/DDBJ whole genome shotgun (WGS) entry which is preliminary data.</text>
</comment>
<evidence type="ECO:0000313" key="3">
    <source>
        <dbReference type="Proteomes" id="UP000821853"/>
    </source>
</evidence>
<feature type="compositionally biased region" description="Polar residues" evidence="1">
    <location>
        <begin position="81"/>
        <end position="92"/>
    </location>
</feature>
<feature type="compositionally biased region" description="Basic and acidic residues" evidence="1">
    <location>
        <begin position="58"/>
        <end position="75"/>
    </location>
</feature>
<name>A0A9J6H3W2_HAELO</name>
<accession>A0A9J6H3W2</accession>
<organism evidence="2 3">
    <name type="scientific">Haemaphysalis longicornis</name>
    <name type="common">Bush tick</name>
    <dbReference type="NCBI Taxonomy" id="44386"/>
    <lineage>
        <taxon>Eukaryota</taxon>
        <taxon>Metazoa</taxon>
        <taxon>Ecdysozoa</taxon>
        <taxon>Arthropoda</taxon>
        <taxon>Chelicerata</taxon>
        <taxon>Arachnida</taxon>
        <taxon>Acari</taxon>
        <taxon>Parasitiformes</taxon>
        <taxon>Ixodida</taxon>
        <taxon>Ixodoidea</taxon>
        <taxon>Ixodidae</taxon>
        <taxon>Haemaphysalinae</taxon>
        <taxon>Haemaphysalis</taxon>
    </lineage>
</organism>
<dbReference type="VEuPathDB" id="VectorBase:HLOH_044899"/>
<sequence>MTKRSFHGSVLVAAIERCGARRGPMAASGVLSPHHGQTRRSLYSSLHPPKRRRNRARTGREAEMEQEAGREEKDAAPMSDPCSSISAASQGAHQERRVETGCQVRAKQAATTPDGGAWKMPLASSLQRGGYFVAPETCSREKVMAVNPVPYTLQNFLRNDVLYIPQNYVDSATGLQRRVSGLAVCNADLPALVSGSVVHIV</sequence>
<dbReference type="AlphaFoldDB" id="A0A9J6H3W2"/>
<keyword evidence="3" id="KW-1185">Reference proteome</keyword>
<gene>
    <name evidence="2" type="ORF">HPB48_000604</name>
</gene>
<reference evidence="2 3" key="1">
    <citation type="journal article" date="2020" name="Cell">
        <title>Large-Scale Comparative Analyses of Tick Genomes Elucidate Their Genetic Diversity and Vector Capacities.</title>
        <authorList>
            <consortium name="Tick Genome and Microbiome Consortium (TIGMIC)"/>
            <person name="Jia N."/>
            <person name="Wang J."/>
            <person name="Shi W."/>
            <person name="Du L."/>
            <person name="Sun Y."/>
            <person name="Zhan W."/>
            <person name="Jiang J.F."/>
            <person name="Wang Q."/>
            <person name="Zhang B."/>
            <person name="Ji P."/>
            <person name="Bell-Sakyi L."/>
            <person name="Cui X.M."/>
            <person name="Yuan T.T."/>
            <person name="Jiang B.G."/>
            <person name="Yang W.F."/>
            <person name="Lam T.T."/>
            <person name="Chang Q.C."/>
            <person name="Ding S.J."/>
            <person name="Wang X.J."/>
            <person name="Zhu J.G."/>
            <person name="Ruan X.D."/>
            <person name="Zhao L."/>
            <person name="Wei J.T."/>
            <person name="Ye R.Z."/>
            <person name="Que T.C."/>
            <person name="Du C.H."/>
            <person name="Zhou Y.H."/>
            <person name="Cheng J.X."/>
            <person name="Dai P.F."/>
            <person name="Guo W.B."/>
            <person name="Han X.H."/>
            <person name="Huang E.J."/>
            <person name="Li L.F."/>
            <person name="Wei W."/>
            <person name="Gao Y.C."/>
            <person name="Liu J.Z."/>
            <person name="Shao H.Z."/>
            <person name="Wang X."/>
            <person name="Wang C.C."/>
            <person name="Yang T.C."/>
            <person name="Huo Q.B."/>
            <person name="Li W."/>
            <person name="Chen H.Y."/>
            <person name="Chen S.E."/>
            <person name="Zhou L.G."/>
            <person name="Ni X.B."/>
            <person name="Tian J.H."/>
            <person name="Sheng Y."/>
            <person name="Liu T."/>
            <person name="Pan Y.S."/>
            <person name="Xia L.Y."/>
            <person name="Li J."/>
            <person name="Zhao F."/>
            <person name="Cao W.C."/>
        </authorList>
    </citation>
    <scope>NUCLEOTIDE SEQUENCE [LARGE SCALE GENOMIC DNA]</scope>
    <source>
        <strain evidence="2">HaeL-2018</strain>
    </source>
</reference>